<dbReference type="SMART" id="SM00382">
    <property type="entry name" value="AAA"/>
    <property type="match status" value="1"/>
</dbReference>
<dbReference type="InterPro" id="IPR027417">
    <property type="entry name" value="P-loop_NTPase"/>
</dbReference>
<dbReference type="PROSITE" id="PS50893">
    <property type="entry name" value="ABC_TRANSPORTER_2"/>
    <property type="match status" value="1"/>
</dbReference>
<name>A0A5C4N7H2_9RHOB</name>
<dbReference type="InterPro" id="IPR017871">
    <property type="entry name" value="ABC_transporter-like_CS"/>
</dbReference>
<evidence type="ECO:0000256" key="1">
    <source>
        <dbReference type="ARBA" id="ARBA00005417"/>
    </source>
</evidence>
<dbReference type="InterPro" id="IPR012340">
    <property type="entry name" value="NA-bd_OB-fold"/>
</dbReference>
<keyword evidence="5 9" id="KW-0067">ATP-binding</keyword>
<dbReference type="Gene3D" id="2.40.50.100">
    <property type="match status" value="1"/>
</dbReference>
<dbReference type="Pfam" id="PF00005">
    <property type="entry name" value="ABC_tran"/>
    <property type="match status" value="1"/>
</dbReference>
<evidence type="ECO:0000256" key="5">
    <source>
        <dbReference type="ARBA" id="ARBA00022840"/>
    </source>
</evidence>
<dbReference type="GO" id="GO:0005524">
    <property type="term" value="F:ATP binding"/>
    <property type="evidence" value="ECO:0007669"/>
    <property type="project" value="UniProtKB-KW"/>
</dbReference>
<dbReference type="Gene3D" id="2.40.50.140">
    <property type="entry name" value="Nucleic acid-binding proteins"/>
    <property type="match status" value="1"/>
</dbReference>
<dbReference type="PROSITE" id="PS00211">
    <property type="entry name" value="ABC_TRANSPORTER_1"/>
    <property type="match status" value="1"/>
</dbReference>
<evidence type="ECO:0000256" key="6">
    <source>
        <dbReference type="ARBA" id="ARBA00022967"/>
    </source>
</evidence>
<dbReference type="Proteomes" id="UP000305709">
    <property type="component" value="Unassembled WGS sequence"/>
</dbReference>
<dbReference type="Pfam" id="PF08402">
    <property type="entry name" value="TOBE_2"/>
    <property type="match status" value="1"/>
</dbReference>
<dbReference type="InterPro" id="IPR013611">
    <property type="entry name" value="Transp-assoc_OB_typ2"/>
</dbReference>
<organism evidence="9 10">
    <name type="scientific">Rubellimicrobium roseum</name>
    <dbReference type="NCBI Taxonomy" id="687525"/>
    <lineage>
        <taxon>Bacteria</taxon>
        <taxon>Pseudomonadati</taxon>
        <taxon>Pseudomonadota</taxon>
        <taxon>Alphaproteobacteria</taxon>
        <taxon>Rhodobacterales</taxon>
        <taxon>Roseobacteraceae</taxon>
        <taxon>Rubellimicrobium</taxon>
    </lineage>
</organism>
<evidence type="ECO:0000256" key="3">
    <source>
        <dbReference type="ARBA" id="ARBA00022475"/>
    </source>
</evidence>
<comment type="caution">
    <text evidence="9">The sequence shown here is derived from an EMBL/GenBank/DDBJ whole genome shotgun (WGS) entry which is preliminary data.</text>
</comment>
<keyword evidence="6" id="KW-1278">Translocase</keyword>
<dbReference type="InterPro" id="IPR008995">
    <property type="entry name" value="Mo/tungstate-bd_C_term_dom"/>
</dbReference>
<evidence type="ECO:0000259" key="8">
    <source>
        <dbReference type="PROSITE" id="PS50893"/>
    </source>
</evidence>
<keyword evidence="7" id="KW-0472">Membrane</keyword>
<evidence type="ECO:0000313" key="9">
    <source>
        <dbReference type="EMBL" id="TNC63212.1"/>
    </source>
</evidence>
<dbReference type="InterPro" id="IPR003593">
    <property type="entry name" value="AAA+_ATPase"/>
</dbReference>
<dbReference type="PANTHER" id="PTHR43875">
    <property type="entry name" value="MALTODEXTRIN IMPORT ATP-BINDING PROTEIN MSMX"/>
    <property type="match status" value="1"/>
</dbReference>
<reference evidence="9 10" key="1">
    <citation type="submission" date="2019-06" db="EMBL/GenBank/DDBJ databases">
        <authorList>
            <person name="Jiang L."/>
        </authorList>
    </citation>
    <scope>NUCLEOTIDE SEQUENCE [LARGE SCALE GENOMIC DNA]</scope>
    <source>
        <strain evidence="9 10">YIM 48858</strain>
    </source>
</reference>
<keyword evidence="2" id="KW-0813">Transport</keyword>
<proteinExistence type="inferred from homology"/>
<dbReference type="GO" id="GO:0055052">
    <property type="term" value="C:ATP-binding cassette (ABC) transporter complex, substrate-binding subunit-containing"/>
    <property type="evidence" value="ECO:0007669"/>
    <property type="project" value="TreeGrafter"/>
</dbReference>
<dbReference type="RefSeq" id="WP_139083379.1">
    <property type="nucleotide sequence ID" value="NZ_VDFV01000051.1"/>
</dbReference>
<accession>A0A5C4N7H2</accession>
<protein>
    <submittedName>
        <fullName evidence="9">ABC transporter ATP-binding protein</fullName>
    </submittedName>
</protein>
<dbReference type="OrthoDB" id="394852at2"/>
<sequence length="354" mass="37451">MADVVFEGVSRRYGSKVALDGVSLTAPDRRFTVLCGPPGSGKSVLLRMLVGLETPDEGRILIGGQDVTDTPPAQRPVGYVPQSFALYPHLTVRQNIGYPLKLAGAPAPRIAEQVGRVAELLSIQHLLDKTPDLLSGGEKQRVAVARGLSREARVFVLDDPLVGLDYKLRERLMGDLKLLAAELGATFLYAASDPLETLTMAQELAVLERGRVVRKGPVEQVYAEPGNEAAMRLVGFPRANLLPGRWQGGAVEAGPFRFPVAGRGEGQEVLVGLRPEDAGAPGRGVTAQGTVTLVEDLGAELVVYLDCGGQPLTVIRLAEEGAPGLGQPLAFGVSPSDLLVFDRRTGDALGRGAA</sequence>
<dbReference type="SUPFAM" id="SSF52540">
    <property type="entry name" value="P-loop containing nucleoside triphosphate hydrolases"/>
    <property type="match status" value="1"/>
</dbReference>
<dbReference type="GO" id="GO:0016887">
    <property type="term" value="F:ATP hydrolysis activity"/>
    <property type="evidence" value="ECO:0007669"/>
    <property type="project" value="InterPro"/>
</dbReference>
<dbReference type="SUPFAM" id="SSF50331">
    <property type="entry name" value="MOP-like"/>
    <property type="match status" value="1"/>
</dbReference>
<dbReference type="PANTHER" id="PTHR43875:SF15">
    <property type="entry name" value="TREHALOSE IMPORT ATP-BINDING PROTEIN SUGC"/>
    <property type="match status" value="1"/>
</dbReference>
<feature type="domain" description="ABC transporter" evidence="8">
    <location>
        <begin position="4"/>
        <end position="234"/>
    </location>
</feature>
<dbReference type="EMBL" id="VDFV01000051">
    <property type="protein sequence ID" value="TNC63212.1"/>
    <property type="molecule type" value="Genomic_DNA"/>
</dbReference>
<keyword evidence="3" id="KW-1003">Cell membrane</keyword>
<evidence type="ECO:0000256" key="4">
    <source>
        <dbReference type="ARBA" id="ARBA00022741"/>
    </source>
</evidence>
<dbReference type="AlphaFoldDB" id="A0A5C4N7H2"/>
<dbReference type="Gene3D" id="3.40.50.300">
    <property type="entry name" value="P-loop containing nucleotide triphosphate hydrolases"/>
    <property type="match status" value="1"/>
</dbReference>
<dbReference type="InterPro" id="IPR003439">
    <property type="entry name" value="ABC_transporter-like_ATP-bd"/>
</dbReference>
<gene>
    <name evidence="9" type="ORF">FHG71_19550</name>
</gene>
<keyword evidence="10" id="KW-1185">Reference proteome</keyword>
<evidence type="ECO:0000313" key="10">
    <source>
        <dbReference type="Proteomes" id="UP000305709"/>
    </source>
</evidence>
<dbReference type="InterPro" id="IPR047641">
    <property type="entry name" value="ABC_transpr_MalK/UgpC-like"/>
</dbReference>
<comment type="similarity">
    <text evidence="1">Belongs to the ABC transporter superfamily.</text>
</comment>
<dbReference type="GO" id="GO:0022857">
    <property type="term" value="F:transmembrane transporter activity"/>
    <property type="evidence" value="ECO:0007669"/>
    <property type="project" value="InterPro"/>
</dbReference>
<evidence type="ECO:0000256" key="7">
    <source>
        <dbReference type="ARBA" id="ARBA00023136"/>
    </source>
</evidence>
<keyword evidence="4" id="KW-0547">Nucleotide-binding</keyword>
<evidence type="ECO:0000256" key="2">
    <source>
        <dbReference type="ARBA" id="ARBA00022448"/>
    </source>
</evidence>